<protein>
    <submittedName>
        <fullName evidence="1">Umc2169</fullName>
    </submittedName>
</protein>
<dbReference type="AlphaFoldDB" id="A0A0A9F0C9"/>
<evidence type="ECO:0000313" key="1">
    <source>
        <dbReference type="EMBL" id="JAE05797.1"/>
    </source>
</evidence>
<reference evidence="1" key="2">
    <citation type="journal article" date="2015" name="Data Brief">
        <title>Shoot transcriptome of the giant reed, Arundo donax.</title>
        <authorList>
            <person name="Barrero R.A."/>
            <person name="Guerrero F.D."/>
            <person name="Moolhuijzen P."/>
            <person name="Goolsby J.A."/>
            <person name="Tidwell J."/>
            <person name="Bellgard S.E."/>
            <person name="Bellgard M.I."/>
        </authorList>
    </citation>
    <scope>NUCLEOTIDE SEQUENCE</scope>
    <source>
        <tissue evidence="1">Shoot tissue taken approximately 20 cm above the soil surface</tissue>
    </source>
</reference>
<name>A0A0A9F0C9_ARUDO</name>
<proteinExistence type="predicted"/>
<reference evidence="1" key="1">
    <citation type="submission" date="2014-09" db="EMBL/GenBank/DDBJ databases">
        <authorList>
            <person name="Magalhaes I.L.F."/>
            <person name="Oliveira U."/>
            <person name="Santos F.R."/>
            <person name="Vidigal T.H.D.A."/>
            <person name="Brescovit A.D."/>
            <person name="Santos A.J."/>
        </authorList>
    </citation>
    <scope>NUCLEOTIDE SEQUENCE</scope>
    <source>
        <tissue evidence="1">Shoot tissue taken approximately 20 cm above the soil surface</tissue>
    </source>
</reference>
<organism evidence="1">
    <name type="scientific">Arundo donax</name>
    <name type="common">Giant reed</name>
    <name type="synonym">Donax arundinaceus</name>
    <dbReference type="NCBI Taxonomy" id="35708"/>
    <lineage>
        <taxon>Eukaryota</taxon>
        <taxon>Viridiplantae</taxon>
        <taxon>Streptophyta</taxon>
        <taxon>Embryophyta</taxon>
        <taxon>Tracheophyta</taxon>
        <taxon>Spermatophyta</taxon>
        <taxon>Magnoliopsida</taxon>
        <taxon>Liliopsida</taxon>
        <taxon>Poales</taxon>
        <taxon>Poaceae</taxon>
        <taxon>PACMAD clade</taxon>
        <taxon>Arundinoideae</taxon>
        <taxon>Arundineae</taxon>
        <taxon>Arundo</taxon>
    </lineage>
</organism>
<accession>A0A0A9F0C9</accession>
<dbReference type="EMBL" id="GBRH01192099">
    <property type="protein sequence ID" value="JAE05797.1"/>
    <property type="molecule type" value="Transcribed_RNA"/>
</dbReference>
<sequence length="19" mass="2304">MTHKQSLTSWRTRLTRMLG</sequence>